<dbReference type="Pfam" id="PF09474">
    <property type="entry name" value="Type_III_YscX"/>
    <property type="match status" value="1"/>
</dbReference>
<dbReference type="Proteomes" id="UP001055247">
    <property type="component" value="Unassembled WGS sequence"/>
</dbReference>
<name>A0AAV4ZS77_9HYPH</name>
<organism evidence="1 2">
    <name type="scientific">Methylobacterium hispanicum</name>
    <dbReference type="NCBI Taxonomy" id="270350"/>
    <lineage>
        <taxon>Bacteria</taxon>
        <taxon>Pseudomonadati</taxon>
        <taxon>Pseudomonadota</taxon>
        <taxon>Alphaproteobacteria</taxon>
        <taxon>Hyphomicrobiales</taxon>
        <taxon>Methylobacteriaceae</taxon>
        <taxon>Methylobacterium</taxon>
    </lineage>
</organism>
<evidence type="ECO:0000313" key="1">
    <source>
        <dbReference type="EMBL" id="GJD91446.1"/>
    </source>
</evidence>
<sequence length="126" mass="13637">MKIRSFEIGVESFTRAEPGEGAHLPREGALSPTFLPKPGHLDAVLRRPSLDERLPQLLEPRNLDAALLEPATLSATRRAAGALMAEAARRALGQRRRILEEAALILGEDAELDDEVRAALAALLKA</sequence>
<evidence type="ECO:0000313" key="2">
    <source>
        <dbReference type="Proteomes" id="UP001055247"/>
    </source>
</evidence>
<accession>A0AAV4ZS77</accession>
<comment type="caution">
    <text evidence="1">The sequence shown here is derived from an EMBL/GenBank/DDBJ whole genome shotgun (WGS) entry which is preliminary data.</text>
</comment>
<dbReference type="InterPro" id="IPR012672">
    <property type="entry name" value="T3SS_YscX"/>
</dbReference>
<dbReference type="RefSeq" id="WP_066927986.1">
    <property type="nucleotide sequence ID" value="NZ_BPQO01000027.1"/>
</dbReference>
<dbReference type="AlphaFoldDB" id="A0AAV4ZS77"/>
<gene>
    <name evidence="1" type="ORF">BHAOGJBA_4994</name>
</gene>
<dbReference type="EMBL" id="BPQO01000027">
    <property type="protein sequence ID" value="GJD91446.1"/>
    <property type="molecule type" value="Genomic_DNA"/>
</dbReference>
<reference evidence="1" key="2">
    <citation type="submission" date="2021-08" db="EMBL/GenBank/DDBJ databases">
        <authorList>
            <person name="Tani A."/>
            <person name="Ola A."/>
            <person name="Ogura Y."/>
            <person name="Katsura K."/>
            <person name="Hayashi T."/>
        </authorList>
    </citation>
    <scope>NUCLEOTIDE SEQUENCE</scope>
    <source>
        <strain evidence="1">DSM 16372</strain>
    </source>
</reference>
<proteinExistence type="predicted"/>
<keyword evidence="2" id="KW-1185">Reference proteome</keyword>
<protein>
    <submittedName>
        <fullName evidence="1">Uncharacterized protein</fullName>
    </submittedName>
</protein>
<reference evidence="1" key="1">
    <citation type="journal article" date="2016" name="Front. Microbiol.">
        <title>Genome Sequence of the Piezophilic, Mesophilic Sulfate-Reducing Bacterium Desulfovibrio indicus J2T.</title>
        <authorList>
            <person name="Cao J."/>
            <person name="Maignien L."/>
            <person name="Shao Z."/>
            <person name="Alain K."/>
            <person name="Jebbar M."/>
        </authorList>
    </citation>
    <scope>NUCLEOTIDE SEQUENCE</scope>
    <source>
        <strain evidence="1">DSM 16372</strain>
    </source>
</reference>